<dbReference type="InterPro" id="IPR018691">
    <property type="entry name" value="DUF2188"/>
</dbReference>
<evidence type="ECO:0000313" key="1">
    <source>
        <dbReference type="EMBL" id="MBN8235953.1"/>
    </source>
</evidence>
<evidence type="ECO:0000313" key="2">
    <source>
        <dbReference type="Proteomes" id="UP000663970"/>
    </source>
</evidence>
<proteinExistence type="predicted"/>
<dbReference type="RefSeq" id="WP_027956183.1">
    <property type="nucleotide sequence ID" value="NZ_JAEKJY010000003.1"/>
</dbReference>
<name>A0ABS3DXB1_9BACI</name>
<dbReference type="Proteomes" id="UP000663970">
    <property type="component" value="Unassembled WGS sequence"/>
</dbReference>
<accession>A0ABS3DXB1</accession>
<reference evidence="1 2" key="1">
    <citation type="submission" date="2020-12" db="EMBL/GenBank/DDBJ databases">
        <title>Oil enriched cultivation method for isolating marine PHA-producing bacteria.</title>
        <authorList>
            <person name="Zheng W."/>
            <person name="Yu S."/>
            <person name="Huang Y."/>
        </authorList>
    </citation>
    <scope>NUCLEOTIDE SEQUENCE [LARGE SCALE GENOMIC DNA]</scope>
    <source>
        <strain evidence="1 2">SY-2-6</strain>
    </source>
</reference>
<organism evidence="1 2">
    <name type="scientific">Halobacillus kuroshimensis</name>
    <dbReference type="NCBI Taxonomy" id="302481"/>
    <lineage>
        <taxon>Bacteria</taxon>
        <taxon>Bacillati</taxon>
        <taxon>Bacillota</taxon>
        <taxon>Bacilli</taxon>
        <taxon>Bacillales</taxon>
        <taxon>Bacillaceae</taxon>
        <taxon>Halobacillus</taxon>
    </lineage>
</organism>
<dbReference type="Pfam" id="PF09954">
    <property type="entry name" value="DUF2188"/>
    <property type="match status" value="1"/>
</dbReference>
<protein>
    <submittedName>
        <fullName evidence="1">DUF2188 domain-containing protein</fullName>
    </submittedName>
</protein>
<sequence length="70" mass="7799">MAESKNQAEHVVPHEDGWAVKAEGAEQPTKIYENKQDAIDRAKEIAQNKGTSAIIHTEKGTIQNQYNYSS</sequence>
<comment type="caution">
    <text evidence="1">The sequence shown here is derived from an EMBL/GenBank/DDBJ whole genome shotgun (WGS) entry which is preliminary data.</text>
</comment>
<gene>
    <name evidence="1" type="ORF">JF544_11870</name>
</gene>
<dbReference type="EMBL" id="JAEKJY010000003">
    <property type="protein sequence ID" value="MBN8235953.1"/>
    <property type="molecule type" value="Genomic_DNA"/>
</dbReference>
<keyword evidence="2" id="KW-1185">Reference proteome</keyword>